<sequence>MMSLQVTAATDLREHTGKNDNEWATVFAIHNKYRGKKNDPKAIPVTIHFGPQTLALAKATIKKGLMFTVVGELDYDKVVDDSGSEKEFYKVHALQLSPPPKKAEADAEKS</sequence>
<comment type="caution">
    <text evidence="1">The sequence shown here is derived from an EMBL/GenBank/DDBJ whole genome shotgun (WGS) entry which is preliminary data.</text>
</comment>
<gene>
    <name evidence="1" type="ORF">AW736_26235</name>
</gene>
<organism evidence="1 2">
    <name type="scientific">Termitidicoccus mucosus</name>
    <dbReference type="NCBI Taxonomy" id="1184151"/>
    <lineage>
        <taxon>Bacteria</taxon>
        <taxon>Pseudomonadati</taxon>
        <taxon>Verrucomicrobiota</taxon>
        <taxon>Opitutia</taxon>
        <taxon>Opitutales</taxon>
        <taxon>Opitutaceae</taxon>
        <taxon>Termitidicoccus</taxon>
    </lineage>
</organism>
<dbReference type="EMBL" id="LRRQ01000003">
    <property type="protein sequence ID" value="OAM91881.1"/>
    <property type="molecule type" value="Genomic_DNA"/>
</dbReference>
<evidence type="ECO:0000313" key="2">
    <source>
        <dbReference type="Proteomes" id="UP000078486"/>
    </source>
</evidence>
<protein>
    <recommendedName>
        <fullName evidence="3">Single-stranded DNA-binding protein</fullName>
    </recommendedName>
</protein>
<dbReference type="Gene3D" id="2.40.50.140">
    <property type="entry name" value="Nucleic acid-binding proteins"/>
    <property type="match status" value="1"/>
</dbReference>
<keyword evidence="2" id="KW-1185">Reference proteome</keyword>
<reference evidence="1 2" key="1">
    <citation type="submission" date="2016-01" db="EMBL/GenBank/DDBJ databases">
        <title>High potential of lignocellulose degradation of a new Verrucomicrobia species.</title>
        <authorList>
            <person name="Wang Y."/>
            <person name="Shi Y."/>
            <person name="Qiu Z."/>
            <person name="Liu S."/>
            <person name="Yang H."/>
        </authorList>
    </citation>
    <scope>NUCLEOTIDE SEQUENCE [LARGE SCALE GENOMIC DNA]</scope>
    <source>
        <strain evidence="1 2">TSB47</strain>
    </source>
</reference>
<evidence type="ECO:0000313" key="1">
    <source>
        <dbReference type="EMBL" id="OAM91881.1"/>
    </source>
</evidence>
<dbReference type="AlphaFoldDB" id="A0A178IQ66"/>
<name>A0A178IQ66_9BACT</name>
<dbReference type="InterPro" id="IPR012340">
    <property type="entry name" value="NA-bd_OB-fold"/>
</dbReference>
<dbReference type="STRING" id="1184151.AW736_26235"/>
<proteinExistence type="predicted"/>
<evidence type="ECO:0008006" key="3">
    <source>
        <dbReference type="Google" id="ProtNLM"/>
    </source>
</evidence>
<accession>A0A178IQ66</accession>
<dbReference type="Proteomes" id="UP000078486">
    <property type="component" value="Unassembled WGS sequence"/>
</dbReference>